<sequence>MNGAEALIQSLSESGVDVCFANPGTSEMQLVAAIDGQKNMRAVLGLFEGVVTGAADGYGRMADKPALTLLHVGAGLANGCANLHNAKRAYSPVLNMVGDHASYHLQYDAPLTSDVAGVARPFSDWLATSKSSDDLVKVGTDALRAALQFPGQVATFIAPADHAWDEANLTLNTEPPEAPRTSQSKVEAAINALGHDGPTAILLGARALREDALAMAGRIADGTGAKLISETFSTRLQRGAGRVAPERIPYFGELAADFLKNFEQVIIVGTTPPVSFFAYPDKPSWLLPDGVEPVILATPHECPLDALSRTIDGLKEKGVDIADRPKNVQASMIPPVDDGPLHPVAVGGVLAELMPDNAIISDGAATAGLAIFPMTAGTKHHDWMMLTGGAIGQGLPVGIGAAIACPDRKVICLEADGSAMYTIQSLWTMARENLDITTVIINNGSYA</sequence>
<dbReference type="InterPro" id="IPR012001">
    <property type="entry name" value="Thiamin_PyroP_enz_TPP-bd_dom"/>
</dbReference>
<dbReference type="GO" id="GO:0050660">
    <property type="term" value="F:flavin adenine dinucleotide binding"/>
    <property type="evidence" value="ECO:0007669"/>
    <property type="project" value="TreeGrafter"/>
</dbReference>
<evidence type="ECO:0000259" key="3">
    <source>
        <dbReference type="Pfam" id="PF02775"/>
    </source>
</evidence>
<feature type="non-terminal residue" evidence="5">
    <location>
        <position position="447"/>
    </location>
</feature>
<feature type="domain" description="Thiamine pyrophosphate enzyme TPP-binding" evidence="3">
    <location>
        <begin position="379"/>
        <end position="447"/>
    </location>
</feature>
<dbReference type="InterPro" id="IPR011766">
    <property type="entry name" value="TPP_enzyme_TPP-bd"/>
</dbReference>
<dbReference type="InterPro" id="IPR029061">
    <property type="entry name" value="THDP-binding"/>
</dbReference>
<protein>
    <submittedName>
        <fullName evidence="5">Acetolactate synthase large subunit</fullName>
    </submittedName>
</protein>
<feature type="domain" description="Thiamine pyrophosphate enzyme N-terminal TPP-binding" evidence="4">
    <location>
        <begin position="1"/>
        <end position="106"/>
    </location>
</feature>
<evidence type="ECO:0000259" key="4">
    <source>
        <dbReference type="Pfam" id="PF02776"/>
    </source>
</evidence>
<dbReference type="EMBL" id="DRMJ01000030">
    <property type="protein sequence ID" value="HHL42093.1"/>
    <property type="molecule type" value="Genomic_DNA"/>
</dbReference>
<keyword evidence="2" id="KW-0786">Thiamine pyrophosphate</keyword>
<dbReference type="PANTHER" id="PTHR18968">
    <property type="entry name" value="THIAMINE PYROPHOSPHATE ENZYMES"/>
    <property type="match status" value="1"/>
</dbReference>
<name>A0A7C5LY77_9PROT</name>
<accession>A0A7C5LY77</accession>
<evidence type="ECO:0000256" key="2">
    <source>
        <dbReference type="ARBA" id="ARBA00023052"/>
    </source>
</evidence>
<dbReference type="GO" id="GO:0003984">
    <property type="term" value="F:acetolactate synthase activity"/>
    <property type="evidence" value="ECO:0007669"/>
    <property type="project" value="TreeGrafter"/>
</dbReference>
<dbReference type="Proteomes" id="UP000885830">
    <property type="component" value="Unassembled WGS sequence"/>
</dbReference>
<dbReference type="AlphaFoldDB" id="A0A7C5LY77"/>
<dbReference type="Pfam" id="PF02776">
    <property type="entry name" value="TPP_enzyme_N"/>
    <property type="match status" value="1"/>
</dbReference>
<organism evidence="5">
    <name type="scientific">Hellea balneolensis</name>
    <dbReference type="NCBI Taxonomy" id="287478"/>
    <lineage>
        <taxon>Bacteria</taxon>
        <taxon>Pseudomonadati</taxon>
        <taxon>Pseudomonadota</taxon>
        <taxon>Alphaproteobacteria</taxon>
        <taxon>Maricaulales</taxon>
        <taxon>Robiginitomaculaceae</taxon>
        <taxon>Hellea</taxon>
    </lineage>
</organism>
<dbReference type="PANTHER" id="PTHR18968:SF86">
    <property type="entry name" value="ACETOLACTATE SYNTHASE LARGE SUBUNIT ILVX-RELATED"/>
    <property type="match status" value="1"/>
</dbReference>
<dbReference type="Pfam" id="PF02775">
    <property type="entry name" value="TPP_enzyme_C"/>
    <property type="match status" value="1"/>
</dbReference>
<dbReference type="Gene3D" id="3.40.50.970">
    <property type="match status" value="2"/>
</dbReference>
<gene>
    <name evidence="5" type="ORF">ENJ42_00615</name>
</gene>
<dbReference type="NCBIfam" id="NF005760">
    <property type="entry name" value="PRK07586.1"/>
    <property type="match status" value="1"/>
</dbReference>
<dbReference type="GO" id="GO:0030976">
    <property type="term" value="F:thiamine pyrophosphate binding"/>
    <property type="evidence" value="ECO:0007669"/>
    <property type="project" value="InterPro"/>
</dbReference>
<dbReference type="InterPro" id="IPR045229">
    <property type="entry name" value="TPP_enz"/>
</dbReference>
<dbReference type="SUPFAM" id="SSF52518">
    <property type="entry name" value="Thiamin diphosphate-binding fold (THDP-binding)"/>
    <property type="match status" value="2"/>
</dbReference>
<evidence type="ECO:0000313" key="5">
    <source>
        <dbReference type="EMBL" id="HHL42093.1"/>
    </source>
</evidence>
<dbReference type="GO" id="GO:0044281">
    <property type="term" value="P:small molecule metabolic process"/>
    <property type="evidence" value="ECO:0007669"/>
    <property type="project" value="UniProtKB-ARBA"/>
</dbReference>
<evidence type="ECO:0000256" key="1">
    <source>
        <dbReference type="ARBA" id="ARBA00007812"/>
    </source>
</evidence>
<reference evidence="5" key="1">
    <citation type="journal article" date="2020" name="mSystems">
        <title>Genome- and Community-Level Interaction Insights into Carbon Utilization and Element Cycling Functions of Hydrothermarchaeota in Hydrothermal Sediment.</title>
        <authorList>
            <person name="Zhou Z."/>
            <person name="Liu Y."/>
            <person name="Xu W."/>
            <person name="Pan J."/>
            <person name="Luo Z.H."/>
            <person name="Li M."/>
        </authorList>
    </citation>
    <scope>NUCLEOTIDE SEQUENCE [LARGE SCALE GENOMIC DNA]</scope>
    <source>
        <strain evidence="5">HyVt-485</strain>
    </source>
</reference>
<dbReference type="CDD" id="cd07035">
    <property type="entry name" value="TPP_PYR_POX_like"/>
    <property type="match status" value="1"/>
</dbReference>
<proteinExistence type="inferred from homology"/>
<comment type="similarity">
    <text evidence="1">Belongs to the TPP enzyme family.</text>
</comment>
<dbReference type="CDD" id="cd02002">
    <property type="entry name" value="TPP_BFDC"/>
    <property type="match status" value="1"/>
</dbReference>
<comment type="caution">
    <text evidence="5">The sequence shown here is derived from an EMBL/GenBank/DDBJ whole genome shotgun (WGS) entry which is preliminary data.</text>
</comment>